<reference evidence="2" key="1">
    <citation type="journal article" date="2013" name="Genetics">
        <title>The draft genome and transcriptome of Panagrellus redivivus are shaped by the harsh demands of a free-living lifestyle.</title>
        <authorList>
            <person name="Srinivasan J."/>
            <person name="Dillman A.R."/>
            <person name="Macchietto M.G."/>
            <person name="Heikkinen L."/>
            <person name="Lakso M."/>
            <person name="Fracchia K.M."/>
            <person name="Antoshechkin I."/>
            <person name="Mortazavi A."/>
            <person name="Wong G."/>
            <person name="Sternberg P.W."/>
        </authorList>
    </citation>
    <scope>NUCLEOTIDE SEQUENCE [LARGE SCALE GENOMIC DNA]</scope>
    <source>
        <strain evidence="2">MT8872</strain>
    </source>
</reference>
<name>A0A7E4V966_PANRE</name>
<evidence type="ECO:0000313" key="2">
    <source>
        <dbReference type="Proteomes" id="UP000492821"/>
    </source>
</evidence>
<feature type="transmembrane region" description="Helical" evidence="1">
    <location>
        <begin position="191"/>
        <end position="212"/>
    </location>
</feature>
<keyword evidence="1" id="KW-1133">Transmembrane helix</keyword>
<evidence type="ECO:0000256" key="1">
    <source>
        <dbReference type="SAM" id="Phobius"/>
    </source>
</evidence>
<protein>
    <submittedName>
        <fullName evidence="3">Uncharacterized protein</fullName>
    </submittedName>
</protein>
<proteinExistence type="predicted"/>
<reference evidence="3" key="2">
    <citation type="submission" date="2020-10" db="UniProtKB">
        <authorList>
            <consortium name="WormBaseParasite"/>
        </authorList>
    </citation>
    <scope>IDENTIFICATION</scope>
</reference>
<feature type="transmembrane region" description="Helical" evidence="1">
    <location>
        <begin position="32"/>
        <end position="52"/>
    </location>
</feature>
<feature type="transmembrane region" description="Helical" evidence="1">
    <location>
        <begin position="159"/>
        <end position="185"/>
    </location>
</feature>
<dbReference type="WBParaSite" id="Pan_g18050.t1">
    <property type="protein sequence ID" value="Pan_g18050.t1"/>
    <property type="gene ID" value="Pan_g18050"/>
</dbReference>
<keyword evidence="2" id="KW-1185">Reference proteome</keyword>
<sequence length="299" mass="32996">MAPNKYFVPDASRPFNPKHRFFKACCCHVQKFTIAFGIVETFMVCFLLAAVIPDLNNKVCSTGSVLRTYKLFAENGTEAETLIERSYDDANTSTVENNRNAVPWYNSTGNANTSLQILHFITCQLNIAWLALAIIQIMAANIMFYGIKSKIWPLFIPHMTVRFVTIIILNIMCGLMVAGLAAPMTQSTKDTILFCLPLGIIIIIIMAYVVHVQIKAAIFTKRSAETGFSFTSTRTVTGPSQSLSDHQQQRPQTITVSMRTMSAGNALPTAQANGEPQIRSLATELPPLRHNFGIGGIGR</sequence>
<keyword evidence="1" id="KW-0472">Membrane</keyword>
<keyword evidence="1" id="KW-0812">Transmembrane</keyword>
<evidence type="ECO:0000313" key="3">
    <source>
        <dbReference type="WBParaSite" id="Pan_g18050.t1"/>
    </source>
</evidence>
<organism evidence="2 3">
    <name type="scientific">Panagrellus redivivus</name>
    <name type="common">Microworm</name>
    <dbReference type="NCBI Taxonomy" id="6233"/>
    <lineage>
        <taxon>Eukaryota</taxon>
        <taxon>Metazoa</taxon>
        <taxon>Ecdysozoa</taxon>
        <taxon>Nematoda</taxon>
        <taxon>Chromadorea</taxon>
        <taxon>Rhabditida</taxon>
        <taxon>Tylenchina</taxon>
        <taxon>Panagrolaimomorpha</taxon>
        <taxon>Panagrolaimoidea</taxon>
        <taxon>Panagrolaimidae</taxon>
        <taxon>Panagrellus</taxon>
    </lineage>
</organism>
<accession>A0A7E4V966</accession>
<dbReference type="Proteomes" id="UP000492821">
    <property type="component" value="Unassembled WGS sequence"/>
</dbReference>
<feature type="transmembrane region" description="Helical" evidence="1">
    <location>
        <begin position="127"/>
        <end position="147"/>
    </location>
</feature>
<dbReference type="AlphaFoldDB" id="A0A7E4V966"/>